<gene>
    <name evidence="5" type="primary">modA</name>
    <name evidence="5" type="ORF">ACFQS1_15670</name>
</gene>
<dbReference type="Pfam" id="PF13531">
    <property type="entry name" value="SBP_bac_11"/>
    <property type="match status" value="1"/>
</dbReference>
<evidence type="ECO:0000256" key="4">
    <source>
        <dbReference type="SAM" id="SignalP"/>
    </source>
</evidence>
<keyword evidence="3 4" id="KW-0732">Signal</keyword>
<dbReference type="InterPro" id="IPR050682">
    <property type="entry name" value="ModA/WtpA"/>
</dbReference>
<comment type="similarity">
    <text evidence="1">Belongs to the bacterial solute-binding protein ModA family.</text>
</comment>
<evidence type="ECO:0000256" key="3">
    <source>
        <dbReference type="ARBA" id="ARBA00022729"/>
    </source>
</evidence>
<keyword evidence="2" id="KW-0479">Metal-binding</keyword>
<feature type="chain" id="PRO_5047147335" evidence="4">
    <location>
        <begin position="22"/>
        <end position="258"/>
    </location>
</feature>
<dbReference type="PANTHER" id="PTHR30632:SF0">
    <property type="entry name" value="SULFATE-BINDING PROTEIN"/>
    <property type="match status" value="1"/>
</dbReference>
<dbReference type="InterPro" id="IPR005950">
    <property type="entry name" value="ModA"/>
</dbReference>
<proteinExistence type="inferred from homology"/>
<dbReference type="PROSITE" id="PS51257">
    <property type="entry name" value="PROKAR_LIPOPROTEIN"/>
    <property type="match status" value="1"/>
</dbReference>
<evidence type="ECO:0000313" key="6">
    <source>
        <dbReference type="Proteomes" id="UP001596548"/>
    </source>
</evidence>
<dbReference type="PIRSF" id="PIRSF004846">
    <property type="entry name" value="ModA"/>
    <property type="match status" value="1"/>
</dbReference>
<name>A0ABW2HQE3_9ACTN</name>
<sequence>MKKILTALAITALLAGCGGNATPAAGPGASGAGVSGDLTVLAAASLTGSFDRIGKDFERANPGVKITFSYGGSSGLAHQITAGAPADVFAAASPATMKTVTDAGDAAGDPAVFVRNQLVIAVPKKNPKGIEGLADLTKPGVQVALCAEQVPCGAAAATALGAAGVRLTPVTLERDVKSALSKVRLGEVDAALVYRTDARAAAADVEGIEFPESAGAINDYPIVALRNAPNAAAAAAFVAFVRTEPELKVLTDAGFQKP</sequence>
<accession>A0ABW2HQE3</accession>
<dbReference type="NCBIfam" id="TIGR01256">
    <property type="entry name" value="modA"/>
    <property type="match status" value="1"/>
</dbReference>
<reference evidence="6" key="1">
    <citation type="journal article" date="2019" name="Int. J. Syst. Evol. Microbiol.">
        <title>The Global Catalogue of Microorganisms (GCM) 10K type strain sequencing project: providing services to taxonomists for standard genome sequencing and annotation.</title>
        <authorList>
            <consortium name="The Broad Institute Genomics Platform"/>
            <consortium name="The Broad Institute Genome Sequencing Center for Infectious Disease"/>
            <person name="Wu L."/>
            <person name="Ma J."/>
        </authorList>
    </citation>
    <scope>NUCLEOTIDE SEQUENCE [LARGE SCALE GENOMIC DNA]</scope>
    <source>
        <strain evidence="6">XZYJT-10</strain>
    </source>
</reference>
<dbReference type="EMBL" id="JBHTBJ010000009">
    <property type="protein sequence ID" value="MFC7275427.1"/>
    <property type="molecule type" value="Genomic_DNA"/>
</dbReference>
<dbReference type="Proteomes" id="UP001596548">
    <property type="component" value="Unassembled WGS sequence"/>
</dbReference>
<evidence type="ECO:0000256" key="2">
    <source>
        <dbReference type="ARBA" id="ARBA00022723"/>
    </source>
</evidence>
<dbReference type="RefSeq" id="WP_378968511.1">
    <property type="nucleotide sequence ID" value="NZ_JBHTBJ010000009.1"/>
</dbReference>
<protein>
    <submittedName>
        <fullName evidence="5">Molybdate ABC transporter substrate-binding protein</fullName>
    </submittedName>
</protein>
<evidence type="ECO:0000256" key="1">
    <source>
        <dbReference type="ARBA" id="ARBA00009175"/>
    </source>
</evidence>
<dbReference type="SUPFAM" id="SSF53850">
    <property type="entry name" value="Periplasmic binding protein-like II"/>
    <property type="match status" value="1"/>
</dbReference>
<feature type="signal peptide" evidence="4">
    <location>
        <begin position="1"/>
        <end position="21"/>
    </location>
</feature>
<dbReference type="PANTHER" id="PTHR30632">
    <property type="entry name" value="MOLYBDATE-BINDING PERIPLASMIC PROTEIN"/>
    <property type="match status" value="1"/>
</dbReference>
<evidence type="ECO:0000313" key="5">
    <source>
        <dbReference type="EMBL" id="MFC7275427.1"/>
    </source>
</evidence>
<organism evidence="5 6">
    <name type="scientific">Paractinoplanes rhizophilus</name>
    <dbReference type="NCBI Taxonomy" id="1416877"/>
    <lineage>
        <taxon>Bacteria</taxon>
        <taxon>Bacillati</taxon>
        <taxon>Actinomycetota</taxon>
        <taxon>Actinomycetes</taxon>
        <taxon>Micromonosporales</taxon>
        <taxon>Micromonosporaceae</taxon>
        <taxon>Paractinoplanes</taxon>
    </lineage>
</organism>
<keyword evidence="6" id="KW-1185">Reference proteome</keyword>
<dbReference type="Gene3D" id="3.40.190.10">
    <property type="entry name" value="Periplasmic binding protein-like II"/>
    <property type="match status" value="2"/>
</dbReference>
<comment type="caution">
    <text evidence="5">The sequence shown here is derived from an EMBL/GenBank/DDBJ whole genome shotgun (WGS) entry which is preliminary data.</text>
</comment>